<comment type="caution">
    <text evidence="1">The sequence shown here is derived from an EMBL/GenBank/DDBJ whole genome shotgun (WGS) entry which is preliminary data.</text>
</comment>
<keyword evidence="2" id="KW-1185">Reference proteome</keyword>
<sequence>MHTSTETNPKGPTHMFDAIADLFTTAVDGYVIAVTTVCTAAWDALTGLGNLIAGLF</sequence>
<protein>
    <submittedName>
        <fullName evidence="1">Uncharacterized protein</fullName>
    </submittedName>
</protein>
<reference evidence="1 2" key="1">
    <citation type="submission" date="2024-09" db="EMBL/GenBank/DDBJ databases">
        <title>The Natural Products Discovery Center: Release of the First 8490 Sequenced Strains for Exploring Actinobacteria Biosynthetic Diversity.</title>
        <authorList>
            <person name="Kalkreuter E."/>
            <person name="Kautsar S.A."/>
            <person name="Yang D."/>
            <person name="Bader C.D."/>
            <person name="Teijaro C.N."/>
            <person name="Fluegel L."/>
            <person name="Davis C.M."/>
            <person name="Simpson J.R."/>
            <person name="Lauterbach L."/>
            <person name="Steele A.D."/>
            <person name="Gui C."/>
            <person name="Meng S."/>
            <person name="Li G."/>
            <person name="Viehrig K."/>
            <person name="Ye F."/>
            <person name="Su P."/>
            <person name="Kiefer A.F."/>
            <person name="Nichols A."/>
            <person name="Cepeda A.J."/>
            <person name="Yan W."/>
            <person name="Fan B."/>
            <person name="Jiang Y."/>
            <person name="Adhikari A."/>
            <person name="Zheng C.-J."/>
            <person name="Schuster L."/>
            <person name="Cowan T.M."/>
            <person name="Smanski M.J."/>
            <person name="Chevrette M.G."/>
            <person name="De Carvalho L.P.S."/>
            <person name="Shen B."/>
        </authorList>
    </citation>
    <scope>NUCLEOTIDE SEQUENCE [LARGE SCALE GENOMIC DNA]</scope>
    <source>
        <strain evidence="1 2">NPDC057399</strain>
    </source>
</reference>
<evidence type="ECO:0000313" key="2">
    <source>
        <dbReference type="Proteomes" id="UP001600650"/>
    </source>
</evidence>
<accession>A0ABW6JJ30</accession>
<dbReference type="Proteomes" id="UP001600650">
    <property type="component" value="Unassembled WGS sequence"/>
</dbReference>
<organism evidence="1 2">
    <name type="scientific">Streptomyces cellulosae</name>
    <dbReference type="NCBI Taxonomy" id="1968"/>
    <lineage>
        <taxon>Bacteria</taxon>
        <taxon>Bacillati</taxon>
        <taxon>Actinomycetota</taxon>
        <taxon>Actinomycetes</taxon>
        <taxon>Kitasatosporales</taxon>
        <taxon>Streptomycetaceae</taxon>
        <taxon>Streptomyces</taxon>
    </lineage>
</organism>
<evidence type="ECO:0000313" key="1">
    <source>
        <dbReference type="EMBL" id="MFE7965381.1"/>
    </source>
</evidence>
<proteinExistence type="predicted"/>
<gene>
    <name evidence="1" type="ORF">ACFU0X_20495</name>
</gene>
<dbReference type="EMBL" id="JBHVBU010000058">
    <property type="protein sequence ID" value="MFE7965381.1"/>
    <property type="molecule type" value="Genomic_DNA"/>
</dbReference>
<name>A0ABW6JJ30_STRCE</name>
<dbReference type="RefSeq" id="WP_381727243.1">
    <property type="nucleotide sequence ID" value="NZ_JBHVBU010000058.1"/>
</dbReference>